<organism evidence="3 4">
    <name type="scientific">Bacillus pretiosus</name>
    <dbReference type="NCBI Taxonomy" id="2983392"/>
    <lineage>
        <taxon>Bacteria</taxon>
        <taxon>Bacillati</taxon>
        <taxon>Bacillota</taxon>
        <taxon>Bacilli</taxon>
        <taxon>Bacillales</taxon>
        <taxon>Bacillaceae</taxon>
        <taxon>Bacillus</taxon>
    </lineage>
</organism>
<sequence>MRTQTLRIAVLLSLLLIISACSNEKEVQNTIDAKKIETFTVTGMDCCPPAVVQSAIEQVDGVGRVTIESNGSTGKVTVSFDNTKTDENAIQKAVSDLGFGVQ</sequence>
<protein>
    <submittedName>
        <fullName evidence="3">Mercury resistance system substrate-binding protein MerP</fullName>
    </submittedName>
</protein>
<dbReference type="SUPFAM" id="SSF55008">
    <property type="entry name" value="HMA, heavy metal-associated domain"/>
    <property type="match status" value="1"/>
</dbReference>
<dbReference type="InterPro" id="IPR036163">
    <property type="entry name" value="HMA_dom_sf"/>
</dbReference>
<dbReference type="PROSITE" id="PS51257">
    <property type="entry name" value="PROKAR_LIPOPROTEIN"/>
    <property type="match status" value="1"/>
</dbReference>
<comment type="caution">
    <text evidence="3">The sequence shown here is derived from an EMBL/GenBank/DDBJ whole genome shotgun (WGS) entry which is preliminary data.</text>
</comment>
<feature type="domain" description="HMA" evidence="2">
    <location>
        <begin position="30"/>
        <end position="102"/>
    </location>
</feature>
<dbReference type="RefSeq" id="WP_264462826.1">
    <property type="nucleotide sequence ID" value="NZ_JAOXJG010000026.1"/>
</dbReference>
<dbReference type="InterPro" id="IPR006121">
    <property type="entry name" value="HMA_dom"/>
</dbReference>
<dbReference type="NCBIfam" id="NF033553">
    <property type="entry name" value="MerP_Gpos"/>
    <property type="match status" value="1"/>
</dbReference>
<evidence type="ECO:0000259" key="2">
    <source>
        <dbReference type="PROSITE" id="PS50846"/>
    </source>
</evidence>
<gene>
    <name evidence="3" type="primary">merP</name>
    <name evidence="3" type="ORF">NGM45_23125</name>
</gene>
<feature type="chain" id="PRO_5046117416" evidence="1">
    <location>
        <begin position="23"/>
        <end position="102"/>
    </location>
</feature>
<dbReference type="Pfam" id="PF00403">
    <property type="entry name" value="HMA"/>
    <property type="match status" value="1"/>
</dbReference>
<evidence type="ECO:0000313" key="4">
    <source>
        <dbReference type="Proteomes" id="UP001060566"/>
    </source>
</evidence>
<proteinExistence type="predicted"/>
<keyword evidence="1" id="KW-0732">Signal</keyword>
<accession>A0ABT3EZF0</accession>
<name>A0ABT3EZF0_9BACI</name>
<feature type="signal peptide" evidence="1">
    <location>
        <begin position="1"/>
        <end position="22"/>
    </location>
</feature>
<reference evidence="3" key="1">
    <citation type="submission" date="2022-10" db="EMBL/GenBank/DDBJ databases">
        <title>De novo draft assembly of the Pseudomonas pretiosus genome isolated from the plants rhizorohere.</title>
        <authorList>
            <person name="Robas M."/>
            <person name="Fernandez V.M."/>
            <person name="Provanza A."/>
            <person name="Jimenez P.A."/>
        </authorList>
    </citation>
    <scope>NUCLEOTIDE SEQUENCE</scope>
    <source>
        <strain evidence="3">SAICEU11T</strain>
    </source>
</reference>
<dbReference type="Proteomes" id="UP001060566">
    <property type="component" value="Unassembled WGS sequence"/>
</dbReference>
<dbReference type="GeneID" id="301200782"/>
<keyword evidence="4" id="KW-1185">Reference proteome</keyword>
<evidence type="ECO:0000256" key="1">
    <source>
        <dbReference type="SAM" id="SignalP"/>
    </source>
</evidence>
<dbReference type="EMBL" id="JAOXJG010000026">
    <property type="protein sequence ID" value="MCW1241921.1"/>
    <property type="molecule type" value="Genomic_DNA"/>
</dbReference>
<dbReference type="Gene3D" id="3.30.70.100">
    <property type="match status" value="1"/>
</dbReference>
<evidence type="ECO:0000313" key="3">
    <source>
        <dbReference type="EMBL" id="MCW1241921.1"/>
    </source>
</evidence>
<dbReference type="PROSITE" id="PS50846">
    <property type="entry name" value="HMA_2"/>
    <property type="match status" value="1"/>
</dbReference>